<dbReference type="PANTHER" id="PTHR33990:SF2">
    <property type="entry name" value="PHNB-LIKE DOMAIN-CONTAINING PROTEIN"/>
    <property type="match status" value="1"/>
</dbReference>
<dbReference type="InterPro" id="IPR009725">
    <property type="entry name" value="3_dmu_93_MTrfase"/>
</dbReference>
<dbReference type="PIRSF" id="PIRSF021700">
    <property type="entry name" value="3_dmu_93_MTrfase"/>
    <property type="match status" value="1"/>
</dbReference>
<dbReference type="Gene3D" id="3.10.180.10">
    <property type="entry name" value="2,3-Dihydroxybiphenyl 1,2-Dioxygenase, domain 1"/>
    <property type="match status" value="1"/>
</dbReference>
<dbReference type="EMBL" id="JAUSXB010000001">
    <property type="protein sequence ID" value="MDQ0672874.1"/>
    <property type="molecule type" value="Genomic_DNA"/>
</dbReference>
<comment type="caution">
    <text evidence="2">The sequence shown here is derived from an EMBL/GenBank/DDBJ whole genome shotgun (WGS) entry which is preliminary data.</text>
</comment>
<evidence type="ECO:0000313" key="3">
    <source>
        <dbReference type="Proteomes" id="UP001236806"/>
    </source>
</evidence>
<sequence>MPRTIGTCLWFENEAEQAAEFYTSVFDDSRILNVSRFEGVPGPEGQAIAVEFELEGRAFTALNGARGAGFTEAVSFVVGCEDQDAVDRYWTALTDGGGESQCGWLKDRFGVSWQIVPSVLNSLIAGPDPLGSQRAMQAMLGMRKLDIAELQKAYDG</sequence>
<keyword evidence="3" id="KW-1185">Reference proteome</keyword>
<dbReference type="Proteomes" id="UP001236806">
    <property type="component" value="Unassembled WGS sequence"/>
</dbReference>
<organism evidence="2 3">
    <name type="scientific">Pseudarthrobacter siccitolerans</name>
    <dbReference type="NCBI Taxonomy" id="861266"/>
    <lineage>
        <taxon>Bacteria</taxon>
        <taxon>Bacillati</taxon>
        <taxon>Actinomycetota</taxon>
        <taxon>Actinomycetes</taxon>
        <taxon>Micrococcales</taxon>
        <taxon>Micrococcaceae</taxon>
        <taxon>Pseudarthrobacter</taxon>
    </lineage>
</organism>
<accession>A0ABU0PHV0</accession>
<dbReference type="CDD" id="cd06588">
    <property type="entry name" value="PhnB_like"/>
    <property type="match status" value="1"/>
</dbReference>
<evidence type="ECO:0000313" key="2">
    <source>
        <dbReference type="EMBL" id="MDQ0672874.1"/>
    </source>
</evidence>
<dbReference type="PANTHER" id="PTHR33990">
    <property type="entry name" value="PROTEIN YJDN-RELATED"/>
    <property type="match status" value="1"/>
</dbReference>
<dbReference type="SUPFAM" id="SSF54593">
    <property type="entry name" value="Glyoxalase/Bleomycin resistance protein/Dihydroxybiphenyl dioxygenase"/>
    <property type="match status" value="1"/>
</dbReference>
<proteinExistence type="predicted"/>
<dbReference type="RefSeq" id="WP_306633552.1">
    <property type="nucleotide sequence ID" value="NZ_JAUSXB010000001.1"/>
</dbReference>
<dbReference type="Pfam" id="PF06983">
    <property type="entry name" value="3-dmu-9_3-mt"/>
    <property type="match status" value="1"/>
</dbReference>
<dbReference type="InterPro" id="IPR029068">
    <property type="entry name" value="Glyas_Bleomycin-R_OHBP_Dase"/>
</dbReference>
<dbReference type="InterPro" id="IPR028973">
    <property type="entry name" value="PhnB-like"/>
</dbReference>
<protein>
    <submittedName>
        <fullName evidence="2">3-demethylubiquinone-9 3-methyltransferase (Glyoxalase superfamily)</fullName>
    </submittedName>
</protein>
<reference evidence="2 3" key="1">
    <citation type="submission" date="2023-07" db="EMBL/GenBank/DDBJ databases">
        <title>Comparative genomics of wheat-associated soil bacteria to identify genetic determinants of phenazine resistance.</title>
        <authorList>
            <person name="Mouncey N."/>
        </authorList>
    </citation>
    <scope>NUCLEOTIDE SEQUENCE [LARGE SCALE GENOMIC DNA]</scope>
    <source>
        <strain evidence="2 3">W1I3</strain>
    </source>
</reference>
<name>A0ABU0PHV0_9MICC</name>
<evidence type="ECO:0000259" key="1">
    <source>
        <dbReference type="Pfam" id="PF06983"/>
    </source>
</evidence>
<feature type="domain" description="PhnB-like" evidence="1">
    <location>
        <begin position="5"/>
        <end position="116"/>
    </location>
</feature>
<gene>
    <name evidence="2" type="ORF">QFZ36_000435</name>
</gene>